<dbReference type="Pfam" id="PF08803">
    <property type="entry name" value="ydhR"/>
    <property type="match status" value="1"/>
</dbReference>
<dbReference type="PANTHER" id="PTHR39169">
    <property type="match status" value="1"/>
</dbReference>
<dbReference type="RefSeq" id="WP_101496571.1">
    <property type="nucleotide sequence ID" value="NZ_LNJZ01000006.1"/>
</dbReference>
<keyword evidence="1" id="KW-0560">Oxidoreductase</keyword>
<accession>A0A4R6U029</accession>
<protein>
    <submittedName>
        <fullName evidence="1">Putative monooxygenase ydhR</fullName>
    </submittedName>
</protein>
<dbReference type="AlphaFoldDB" id="A0A4R6U029"/>
<dbReference type="Gene3D" id="3.30.70.100">
    <property type="match status" value="1"/>
</dbReference>
<dbReference type="GO" id="GO:0004497">
    <property type="term" value="F:monooxygenase activity"/>
    <property type="evidence" value="ECO:0007669"/>
    <property type="project" value="UniProtKB-KW"/>
</dbReference>
<name>A0A4R6U029_9GAMM</name>
<organism evidence="1 2">
    <name type="scientific">Thiopseudomonas denitrificans</name>
    <dbReference type="NCBI Taxonomy" id="1501432"/>
    <lineage>
        <taxon>Bacteria</taxon>
        <taxon>Pseudomonadati</taxon>
        <taxon>Pseudomonadota</taxon>
        <taxon>Gammaproteobacteria</taxon>
        <taxon>Pseudomonadales</taxon>
        <taxon>Pseudomonadaceae</taxon>
        <taxon>Thiopseudomonas</taxon>
    </lineage>
</organism>
<sequence length="99" mass="11000">MYILQIDFPFDGPFAAEMAQAMRPLAEDIATENDLLWKIWTEDAGNHEAGGIYLFAGREAAEAYLARHSQRLQAAGVSGIRSRIFSVNQPLSHINRAPL</sequence>
<dbReference type="Proteomes" id="UP000294575">
    <property type="component" value="Unassembled WGS sequence"/>
</dbReference>
<keyword evidence="1" id="KW-0503">Monooxygenase</keyword>
<keyword evidence="2" id="KW-1185">Reference proteome</keyword>
<evidence type="ECO:0000313" key="1">
    <source>
        <dbReference type="EMBL" id="TDQ39628.1"/>
    </source>
</evidence>
<dbReference type="InterPro" id="IPR011008">
    <property type="entry name" value="Dimeric_a/b-barrel"/>
</dbReference>
<dbReference type="NCBIfam" id="NF008333">
    <property type="entry name" value="PRK11118.1"/>
    <property type="match status" value="1"/>
</dbReference>
<reference evidence="1 2" key="1">
    <citation type="submission" date="2019-03" db="EMBL/GenBank/DDBJ databases">
        <title>Genomic Encyclopedia of Type Strains, Phase IV (KMG-IV): sequencing the most valuable type-strain genomes for metagenomic binning, comparative biology and taxonomic classification.</title>
        <authorList>
            <person name="Goeker M."/>
        </authorList>
    </citation>
    <scope>NUCLEOTIDE SEQUENCE [LARGE SCALE GENOMIC DNA]</scope>
    <source>
        <strain evidence="1 2">DSM 28679</strain>
    </source>
</reference>
<comment type="caution">
    <text evidence="1">The sequence shown here is derived from an EMBL/GenBank/DDBJ whole genome shotgun (WGS) entry which is preliminary data.</text>
</comment>
<dbReference type="EMBL" id="SNYK01000002">
    <property type="protein sequence ID" value="TDQ39628.1"/>
    <property type="molecule type" value="Genomic_DNA"/>
</dbReference>
<evidence type="ECO:0000313" key="2">
    <source>
        <dbReference type="Proteomes" id="UP000294575"/>
    </source>
</evidence>
<dbReference type="InterPro" id="IPR014910">
    <property type="entry name" value="YdhR"/>
</dbReference>
<dbReference type="PANTHER" id="PTHR39169:SF1">
    <property type="entry name" value="MONOOXYGENASE YDHR-RELATED"/>
    <property type="match status" value="1"/>
</dbReference>
<dbReference type="OrthoDB" id="1440627at2"/>
<gene>
    <name evidence="1" type="ORF">DFQ45_102330</name>
</gene>
<proteinExistence type="predicted"/>
<dbReference type="SUPFAM" id="SSF54909">
    <property type="entry name" value="Dimeric alpha+beta barrel"/>
    <property type="match status" value="1"/>
</dbReference>